<protein>
    <recommendedName>
        <fullName evidence="3">DUF952 domain-containing protein</fullName>
    </recommendedName>
</protein>
<dbReference type="GeneID" id="54485574"/>
<keyword evidence="2" id="KW-1185">Reference proteome</keyword>
<dbReference type="EMBL" id="ML996577">
    <property type="protein sequence ID" value="KAF2755746.1"/>
    <property type="molecule type" value="Genomic_DNA"/>
</dbReference>
<dbReference type="PANTHER" id="PTHR34129:SF1">
    <property type="entry name" value="DUF952 DOMAIN-CONTAINING PROTEIN"/>
    <property type="match status" value="1"/>
</dbReference>
<gene>
    <name evidence="1" type="ORF">EJ05DRAFT_478709</name>
</gene>
<dbReference type="Proteomes" id="UP000799437">
    <property type="component" value="Unassembled WGS sequence"/>
</dbReference>
<dbReference type="RefSeq" id="XP_033598197.1">
    <property type="nucleotide sequence ID" value="XM_033744520.1"/>
</dbReference>
<accession>A0A6A6W0X1</accession>
<organism evidence="1 2">
    <name type="scientific">Pseudovirgaria hyperparasitica</name>
    <dbReference type="NCBI Taxonomy" id="470096"/>
    <lineage>
        <taxon>Eukaryota</taxon>
        <taxon>Fungi</taxon>
        <taxon>Dikarya</taxon>
        <taxon>Ascomycota</taxon>
        <taxon>Pezizomycotina</taxon>
        <taxon>Dothideomycetes</taxon>
        <taxon>Dothideomycetes incertae sedis</taxon>
        <taxon>Acrospermales</taxon>
        <taxon>Acrospermaceae</taxon>
        <taxon>Pseudovirgaria</taxon>
    </lineage>
</organism>
<dbReference type="OrthoDB" id="3335358at2759"/>
<dbReference type="InterPro" id="IPR009297">
    <property type="entry name" value="DUF952"/>
</dbReference>
<dbReference type="SUPFAM" id="SSF56399">
    <property type="entry name" value="ADP-ribosylation"/>
    <property type="match status" value="1"/>
</dbReference>
<name>A0A6A6W0X1_9PEZI</name>
<dbReference type="Gene3D" id="3.20.170.20">
    <property type="entry name" value="Protein of unknown function DUF952"/>
    <property type="match status" value="1"/>
</dbReference>
<reference evidence="1" key="1">
    <citation type="journal article" date="2020" name="Stud. Mycol.">
        <title>101 Dothideomycetes genomes: a test case for predicting lifestyles and emergence of pathogens.</title>
        <authorList>
            <person name="Haridas S."/>
            <person name="Albert R."/>
            <person name="Binder M."/>
            <person name="Bloem J."/>
            <person name="Labutti K."/>
            <person name="Salamov A."/>
            <person name="Andreopoulos B."/>
            <person name="Baker S."/>
            <person name="Barry K."/>
            <person name="Bills G."/>
            <person name="Bluhm B."/>
            <person name="Cannon C."/>
            <person name="Castanera R."/>
            <person name="Culley D."/>
            <person name="Daum C."/>
            <person name="Ezra D."/>
            <person name="Gonzalez J."/>
            <person name="Henrissat B."/>
            <person name="Kuo A."/>
            <person name="Liang C."/>
            <person name="Lipzen A."/>
            <person name="Lutzoni F."/>
            <person name="Magnuson J."/>
            <person name="Mondo S."/>
            <person name="Nolan M."/>
            <person name="Ohm R."/>
            <person name="Pangilinan J."/>
            <person name="Park H.-J."/>
            <person name="Ramirez L."/>
            <person name="Alfaro M."/>
            <person name="Sun H."/>
            <person name="Tritt A."/>
            <person name="Yoshinaga Y."/>
            <person name="Zwiers L.-H."/>
            <person name="Turgeon B."/>
            <person name="Goodwin S."/>
            <person name="Spatafora J."/>
            <person name="Crous P."/>
            <person name="Grigoriev I."/>
        </authorList>
    </citation>
    <scope>NUCLEOTIDE SEQUENCE</scope>
    <source>
        <strain evidence="1">CBS 121739</strain>
    </source>
</reference>
<sequence>MPSEHPQTAYKLLTTEQWHSFRDLGALTTATTPLDKGDGYIHMSTRQQAVDTFEKYFKNATGTVLVEVDLAKV</sequence>
<evidence type="ECO:0000313" key="1">
    <source>
        <dbReference type="EMBL" id="KAF2755746.1"/>
    </source>
</evidence>
<evidence type="ECO:0000313" key="2">
    <source>
        <dbReference type="Proteomes" id="UP000799437"/>
    </source>
</evidence>
<proteinExistence type="predicted"/>
<evidence type="ECO:0008006" key="3">
    <source>
        <dbReference type="Google" id="ProtNLM"/>
    </source>
</evidence>
<dbReference type="AlphaFoldDB" id="A0A6A6W0X1"/>
<dbReference type="PANTHER" id="PTHR34129">
    <property type="entry name" value="BLR1139 PROTEIN"/>
    <property type="match status" value="1"/>
</dbReference>
<feature type="non-terminal residue" evidence="1">
    <location>
        <position position="73"/>
    </location>
</feature>
<dbReference type="Pfam" id="PF06108">
    <property type="entry name" value="DUF952"/>
    <property type="match status" value="1"/>
</dbReference>